<keyword evidence="11" id="KW-0175">Coiled coil</keyword>
<evidence type="ECO:0000256" key="12">
    <source>
        <dbReference type="SAM" id="Phobius"/>
    </source>
</evidence>
<dbReference type="Gene3D" id="3.30.565.10">
    <property type="entry name" value="Histidine kinase-like ATPase, C-terminal domain"/>
    <property type="match status" value="1"/>
</dbReference>
<evidence type="ECO:0000256" key="8">
    <source>
        <dbReference type="ARBA" id="ARBA00022777"/>
    </source>
</evidence>
<keyword evidence="10 12" id="KW-0472">Membrane</keyword>
<comment type="subcellular location">
    <subcellularLocation>
        <location evidence="2">Cell membrane</location>
        <topology evidence="2">Multi-pass membrane protein</topology>
    </subcellularLocation>
</comment>
<keyword evidence="7 12" id="KW-0812">Transmembrane</keyword>
<dbReference type="SUPFAM" id="SSF55874">
    <property type="entry name" value="ATPase domain of HSP90 chaperone/DNA topoisomerase II/histidine kinase"/>
    <property type="match status" value="1"/>
</dbReference>
<dbReference type="EMBL" id="BSOJ01000009">
    <property type="protein sequence ID" value="GLR25751.1"/>
    <property type="molecule type" value="Genomic_DNA"/>
</dbReference>
<dbReference type="InterPro" id="IPR036097">
    <property type="entry name" value="HisK_dim/P_sf"/>
</dbReference>
<evidence type="ECO:0000256" key="7">
    <source>
        <dbReference type="ARBA" id="ARBA00022692"/>
    </source>
</evidence>
<evidence type="ECO:0000256" key="2">
    <source>
        <dbReference type="ARBA" id="ARBA00004651"/>
    </source>
</evidence>
<reference evidence="16" key="1">
    <citation type="journal article" date="2019" name="Int. J. Syst. Evol. Microbiol.">
        <title>The Global Catalogue of Microorganisms (GCM) 10K type strain sequencing project: providing services to taxonomists for standard genome sequencing and annotation.</title>
        <authorList>
            <consortium name="The Broad Institute Genomics Platform"/>
            <consortium name="The Broad Institute Genome Sequencing Center for Infectious Disease"/>
            <person name="Wu L."/>
            <person name="Ma J."/>
        </authorList>
    </citation>
    <scope>NUCLEOTIDE SEQUENCE [LARGE SCALE GENOMIC DNA]</scope>
    <source>
        <strain evidence="16">NBRC 105857</strain>
    </source>
</reference>
<dbReference type="InterPro" id="IPR033463">
    <property type="entry name" value="sCache_3"/>
</dbReference>
<evidence type="ECO:0000259" key="14">
    <source>
        <dbReference type="PROSITE" id="PS50885"/>
    </source>
</evidence>
<protein>
    <recommendedName>
        <fullName evidence="3">histidine kinase</fullName>
        <ecNumber evidence="3">2.7.13.3</ecNumber>
    </recommendedName>
</protein>
<dbReference type="PROSITE" id="PS50885">
    <property type="entry name" value="HAMP"/>
    <property type="match status" value="1"/>
</dbReference>
<dbReference type="Pfam" id="PF17202">
    <property type="entry name" value="sCache_3_3"/>
    <property type="match status" value="1"/>
</dbReference>
<dbReference type="Pfam" id="PF00512">
    <property type="entry name" value="HisKA"/>
    <property type="match status" value="1"/>
</dbReference>
<dbReference type="InterPro" id="IPR003660">
    <property type="entry name" value="HAMP_dom"/>
</dbReference>
<keyword evidence="4" id="KW-1003">Cell membrane</keyword>
<dbReference type="SUPFAM" id="SSF103190">
    <property type="entry name" value="Sensory domain-like"/>
    <property type="match status" value="1"/>
</dbReference>
<evidence type="ECO:0000256" key="4">
    <source>
        <dbReference type="ARBA" id="ARBA00022475"/>
    </source>
</evidence>
<evidence type="ECO:0000256" key="6">
    <source>
        <dbReference type="ARBA" id="ARBA00022679"/>
    </source>
</evidence>
<dbReference type="InterPro" id="IPR005467">
    <property type="entry name" value="His_kinase_dom"/>
</dbReference>
<dbReference type="Gene3D" id="6.10.340.10">
    <property type="match status" value="1"/>
</dbReference>
<dbReference type="GO" id="GO:0016301">
    <property type="term" value="F:kinase activity"/>
    <property type="evidence" value="ECO:0007669"/>
    <property type="project" value="UniProtKB-KW"/>
</dbReference>
<feature type="coiled-coil region" evidence="11">
    <location>
        <begin position="411"/>
        <end position="459"/>
    </location>
</feature>
<dbReference type="InterPro" id="IPR029151">
    <property type="entry name" value="Sensor-like_sf"/>
</dbReference>
<dbReference type="PRINTS" id="PR00344">
    <property type="entry name" value="BCTRLSENSOR"/>
</dbReference>
<dbReference type="CDD" id="cd00082">
    <property type="entry name" value="HisKA"/>
    <property type="match status" value="1"/>
</dbReference>
<comment type="catalytic activity">
    <reaction evidence="1">
        <text>ATP + protein L-histidine = ADP + protein N-phospho-L-histidine.</text>
        <dbReference type="EC" id="2.7.13.3"/>
    </reaction>
</comment>
<keyword evidence="9 12" id="KW-1133">Transmembrane helix</keyword>
<feature type="transmembrane region" description="Helical" evidence="12">
    <location>
        <begin position="32"/>
        <end position="54"/>
    </location>
</feature>
<accession>A0ABQ5YR52</accession>
<dbReference type="PANTHER" id="PTHR43065:SF22">
    <property type="entry name" value="HISTIDINE KINASE"/>
    <property type="match status" value="1"/>
</dbReference>
<comment type="caution">
    <text evidence="15">The sequence shown here is derived from an EMBL/GenBank/DDBJ whole genome shotgun (WGS) entry which is preliminary data.</text>
</comment>
<proteinExistence type="predicted"/>
<evidence type="ECO:0000256" key="11">
    <source>
        <dbReference type="SAM" id="Coils"/>
    </source>
</evidence>
<dbReference type="InterPro" id="IPR003661">
    <property type="entry name" value="HisK_dim/P_dom"/>
</dbReference>
<dbReference type="SUPFAM" id="SSF47384">
    <property type="entry name" value="Homodimeric domain of signal transducing histidine kinase"/>
    <property type="match status" value="1"/>
</dbReference>
<evidence type="ECO:0000256" key="3">
    <source>
        <dbReference type="ARBA" id="ARBA00012438"/>
    </source>
</evidence>
<organism evidence="15 16">
    <name type="scientific">Limnobacter litoralis</name>
    <dbReference type="NCBI Taxonomy" id="481366"/>
    <lineage>
        <taxon>Bacteria</taxon>
        <taxon>Pseudomonadati</taxon>
        <taxon>Pseudomonadota</taxon>
        <taxon>Betaproteobacteria</taxon>
        <taxon>Burkholderiales</taxon>
        <taxon>Burkholderiaceae</taxon>
        <taxon>Limnobacter</taxon>
    </lineage>
</organism>
<dbReference type="PANTHER" id="PTHR43065">
    <property type="entry name" value="SENSOR HISTIDINE KINASE"/>
    <property type="match status" value="1"/>
</dbReference>
<evidence type="ECO:0000256" key="5">
    <source>
        <dbReference type="ARBA" id="ARBA00022553"/>
    </source>
</evidence>
<gene>
    <name evidence="15" type="ORF">GCM10007875_08390</name>
</gene>
<evidence type="ECO:0000256" key="10">
    <source>
        <dbReference type="ARBA" id="ARBA00023136"/>
    </source>
</evidence>
<keyword evidence="16" id="KW-1185">Reference proteome</keyword>
<keyword evidence="5" id="KW-0597">Phosphoprotein</keyword>
<dbReference type="Pfam" id="PF00672">
    <property type="entry name" value="HAMP"/>
    <property type="match status" value="1"/>
</dbReference>
<evidence type="ECO:0000313" key="15">
    <source>
        <dbReference type="EMBL" id="GLR25751.1"/>
    </source>
</evidence>
<dbReference type="EC" id="2.7.13.3" evidence="3"/>
<feature type="transmembrane region" description="Helical" evidence="12">
    <location>
        <begin position="342"/>
        <end position="372"/>
    </location>
</feature>
<evidence type="ECO:0000259" key="13">
    <source>
        <dbReference type="PROSITE" id="PS50109"/>
    </source>
</evidence>
<dbReference type="Gene3D" id="1.10.287.130">
    <property type="match status" value="1"/>
</dbReference>
<evidence type="ECO:0000256" key="1">
    <source>
        <dbReference type="ARBA" id="ARBA00000085"/>
    </source>
</evidence>
<dbReference type="Proteomes" id="UP001156664">
    <property type="component" value="Unassembled WGS sequence"/>
</dbReference>
<dbReference type="Pfam" id="PF02518">
    <property type="entry name" value="HATPase_c"/>
    <property type="match status" value="1"/>
</dbReference>
<keyword evidence="6" id="KW-0808">Transferase</keyword>
<dbReference type="PROSITE" id="PS50109">
    <property type="entry name" value="HIS_KIN"/>
    <property type="match status" value="1"/>
</dbReference>
<dbReference type="SUPFAM" id="SSF158472">
    <property type="entry name" value="HAMP domain-like"/>
    <property type="match status" value="1"/>
</dbReference>
<dbReference type="SMART" id="SM00387">
    <property type="entry name" value="HATPase_c"/>
    <property type="match status" value="1"/>
</dbReference>
<feature type="domain" description="Histidine kinase" evidence="13">
    <location>
        <begin position="468"/>
        <end position="698"/>
    </location>
</feature>
<feature type="domain" description="HAMP" evidence="14">
    <location>
        <begin position="366"/>
        <end position="419"/>
    </location>
</feature>
<dbReference type="SMART" id="SM00388">
    <property type="entry name" value="HisKA"/>
    <property type="match status" value="1"/>
</dbReference>
<dbReference type="InterPro" id="IPR036890">
    <property type="entry name" value="HATPase_C_sf"/>
</dbReference>
<keyword evidence="8 15" id="KW-0418">Kinase</keyword>
<name>A0ABQ5YR52_9BURK</name>
<dbReference type="CDD" id="cd06225">
    <property type="entry name" value="HAMP"/>
    <property type="match status" value="1"/>
</dbReference>
<evidence type="ECO:0000313" key="16">
    <source>
        <dbReference type="Proteomes" id="UP001156664"/>
    </source>
</evidence>
<dbReference type="InterPro" id="IPR004358">
    <property type="entry name" value="Sig_transdc_His_kin-like_C"/>
</dbReference>
<sequence>MHRMESRLGSLGPGRLRGGFWPKWWTVKTKMVVTASIPLLLLIPVVSVLIWSAAQSAYSKILISKVQSDMELAQQIFRQIQQERYHELQAWAESANLYNILGETKGQLPQATLNGRAKQLGLDYLRFISKDGKVVSSVDDAPKISLSAAELRDLETSTPGASVNLLDHDSLMAISPELSKRVLQPIVPTRNATPDGRTLENRAMIIQLLSPVYFNGDLLGYLDGGILLNHDLKLVDNLNDTIYPPGALLDGSIGTATLFLQDVRVATTVRANEKGRALGTRVSDVVRQRVLGRGEVWLERAYVVNNWYMAAYAPITNSTGSRIGMLYVGFLEQPYADLKTHVVVLFLFAVLLSMIVGAVMVGRLASGIFYPLRRMNHIMSRQERGDSAARVGELHREDEFAELASHFDSLLDQLEVRRTQLESLNRDLDRRVHERTEDLQQANHRLHQAIEQLLASEKLAVMGQLTAGIAHEFNNPLAVMMGHLDLLRLSLTSEEGQREVRHIDEQIQRLKNIVQKLLQFCRPDEFASYTTSIDVHDVIQDSLLFAKSDLERARAGMNFQYGATRLVQISRTELQQIMVNLLINASHAIEAFNTRHTKTLGSVWIRTRDIVLPDGEDAVCIEVENNADAIEPDQLNLIFKMFYTTKQVGKGTGLGLPVSRMLIQRFGGDLRVYSPTVPTEDGTEPRGVRFEVIIRCTARPSAEILRESGQRAQEIEKQLLEGSRSA</sequence>
<evidence type="ECO:0000256" key="9">
    <source>
        <dbReference type="ARBA" id="ARBA00022989"/>
    </source>
</evidence>
<dbReference type="InterPro" id="IPR003594">
    <property type="entry name" value="HATPase_dom"/>
</dbReference>